<evidence type="ECO:0000259" key="5">
    <source>
        <dbReference type="Pfam" id="PF02731"/>
    </source>
</evidence>
<name>A0A1E4TC70_9ASCO</name>
<feature type="domain" description="SKI-interacting protein SKIP SNW" evidence="5">
    <location>
        <begin position="141"/>
        <end position="297"/>
    </location>
</feature>
<evidence type="ECO:0000256" key="4">
    <source>
        <dbReference type="SAM" id="MobiDB-lite"/>
    </source>
</evidence>
<dbReference type="Pfam" id="PF02731">
    <property type="entry name" value="SKIP_SNW"/>
    <property type="match status" value="1"/>
</dbReference>
<keyword evidence="3" id="KW-0747">Spliceosome</keyword>
<dbReference type="PANTHER" id="PTHR12096">
    <property type="entry name" value="NUCLEAR PROTEIN SKIP-RELATED"/>
    <property type="match status" value="1"/>
</dbReference>
<keyword evidence="3" id="KW-0539">Nucleus</keyword>
<comment type="function">
    <text evidence="3">Involved in pre-mRNA splicing.</text>
</comment>
<keyword evidence="7" id="KW-1185">Reference proteome</keyword>
<sequence>MSSIASFLPPPKHEDKSESTVKNYSTLNNINNSVSAPKAVPGSNALVPSSDPNGRINYGELAKHGSGSNMAQTRLVQTSAEDMIPLRQRAHIGKINLDRPDQQSIESTVKKTQYALQNIMTAKKDATKAVSDHSKSVKPVYIRYTPSSKYNQPPAKERLVQIIEKAMDPMEPSRLKVAKIPRRPPSPPAPILREPPKPVTAEERANWYVPPSVSNWKNPKGYTITLDKRVAANGYGDKEDIEINEKFVDLSAALELADQEAREEVSKRSKARREAAEQERKEKDARLRELAAQARKAQYSKYSNHENSNHEDTDERKRIRQRRYSDDSDDEHAAQLRRKERQNQMLMAERAMRLSKMNDQNKAQLLMADEDRDISEKVALGVSLTTKLSGEDIFDSRLFNKDANISKYNEDQVYDQPLFARQEALRNLYRAPVMQKSGAVAAEKELSDIQNEQIFDELSSSKAFQGGEAHEGPVSFKKDE</sequence>
<feature type="compositionally biased region" description="Basic and acidic residues" evidence="4">
    <location>
        <begin position="259"/>
        <end position="289"/>
    </location>
</feature>
<feature type="compositionally biased region" description="Basic and acidic residues" evidence="4">
    <location>
        <begin position="468"/>
        <end position="480"/>
    </location>
</feature>
<protein>
    <recommendedName>
        <fullName evidence="2 3">Pre-mRNA-processing protein 45</fullName>
    </recommendedName>
</protein>
<reference evidence="7" key="1">
    <citation type="submission" date="2016-02" db="EMBL/GenBank/DDBJ databases">
        <title>Comparative genomics of biotechnologically important yeasts.</title>
        <authorList>
            <consortium name="DOE Joint Genome Institute"/>
            <person name="Riley R."/>
            <person name="Haridas S."/>
            <person name="Wolfe K.H."/>
            <person name="Lopes M.R."/>
            <person name="Hittinger C.T."/>
            <person name="Goker M."/>
            <person name="Salamov A."/>
            <person name="Wisecaver J."/>
            <person name="Long T.M."/>
            <person name="Aerts A.L."/>
            <person name="Barry K."/>
            <person name="Choi C."/>
            <person name="Clum A."/>
            <person name="Coughlan A.Y."/>
            <person name="Deshpande S."/>
            <person name="Douglass A.P."/>
            <person name="Hanson S.J."/>
            <person name="Klenk H.-P."/>
            <person name="Labutti K."/>
            <person name="Lapidus A."/>
            <person name="Lindquist E."/>
            <person name="Lipzen A."/>
            <person name="Meier-Kolthoff J.P."/>
            <person name="Ohm R.A."/>
            <person name="Otillar R.P."/>
            <person name="Pangilinan J."/>
            <person name="Peng Y."/>
            <person name="Rokas A."/>
            <person name="Rosa C.A."/>
            <person name="Scheuner C."/>
            <person name="Sibirny A.A."/>
            <person name="Slot J.C."/>
            <person name="Stielow J.B."/>
            <person name="Sun H."/>
            <person name="Kurtzman C.P."/>
            <person name="Blackwell M."/>
            <person name="Jeffries T.W."/>
            <person name="Grigoriev I.V."/>
        </authorList>
    </citation>
    <scope>NUCLEOTIDE SEQUENCE [LARGE SCALE GENOMIC DNA]</scope>
    <source>
        <strain evidence="7">NRRL Y-17796</strain>
    </source>
</reference>
<feature type="region of interest" description="Disordered" evidence="4">
    <location>
        <begin position="460"/>
        <end position="480"/>
    </location>
</feature>
<dbReference type="GO" id="GO:0071014">
    <property type="term" value="C:post-mRNA release spliceosomal complex"/>
    <property type="evidence" value="ECO:0007669"/>
    <property type="project" value="EnsemblFungi"/>
</dbReference>
<proteinExistence type="inferred from homology"/>
<organism evidence="6 7">
    <name type="scientific">Tortispora caseinolytica NRRL Y-17796</name>
    <dbReference type="NCBI Taxonomy" id="767744"/>
    <lineage>
        <taxon>Eukaryota</taxon>
        <taxon>Fungi</taxon>
        <taxon>Dikarya</taxon>
        <taxon>Ascomycota</taxon>
        <taxon>Saccharomycotina</taxon>
        <taxon>Trigonopsidomycetes</taxon>
        <taxon>Trigonopsidales</taxon>
        <taxon>Trigonopsidaceae</taxon>
        <taxon>Tortispora</taxon>
    </lineage>
</organism>
<evidence type="ECO:0000256" key="1">
    <source>
        <dbReference type="ARBA" id="ARBA00010197"/>
    </source>
</evidence>
<dbReference type="EMBL" id="KV453843">
    <property type="protein sequence ID" value="ODV89313.1"/>
    <property type="molecule type" value="Genomic_DNA"/>
</dbReference>
<evidence type="ECO:0000256" key="3">
    <source>
        <dbReference type="RuleBase" id="RU367140"/>
    </source>
</evidence>
<evidence type="ECO:0000313" key="7">
    <source>
        <dbReference type="Proteomes" id="UP000095023"/>
    </source>
</evidence>
<dbReference type="OrthoDB" id="666364at2759"/>
<feature type="region of interest" description="Disordered" evidence="4">
    <location>
        <begin position="35"/>
        <end position="55"/>
    </location>
</feature>
<accession>A0A1E4TC70</accession>
<dbReference type="InterPro" id="IPR004015">
    <property type="entry name" value="SKI-int_prot_SKIP_SNW-dom"/>
</dbReference>
<dbReference type="GO" id="GO:0003723">
    <property type="term" value="F:RNA binding"/>
    <property type="evidence" value="ECO:0007669"/>
    <property type="project" value="EnsemblFungi"/>
</dbReference>
<comment type="subcellular location">
    <subcellularLocation>
        <location evidence="3">Nucleus</location>
    </subcellularLocation>
</comment>
<dbReference type="Proteomes" id="UP000095023">
    <property type="component" value="Unassembled WGS sequence"/>
</dbReference>
<feature type="region of interest" description="Disordered" evidence="4">
    <location>
        <begin position="259"/>
        <end position="340"/>
    </location>
</feature>
<feature type="region of interest" description="Disordered" evidence="4">
    <location>
        <begin position="1"/>
        <end position="21"/>
    </location>
</feature>
<feature type="region of interest" description="Disordered" evidence="4">
    <location>
        <begin position="179"/>
        <end position="199"/>
    </location>
</feature>
<keyword evidence="3" id="KW-0508">mRNA splicing</keyword>
<dbReference type="InterPro" id="IPR017862">
    <property type="entry name" value="SKI-int_prot_SKIP"/>
</dbReference>
<gene>
    <name evidence="6" type="ORF">CANCADRAFT_137238</name>
</gene>
<evidence type="ECO:0000313" key="6">
    <source>
        <dbReference type="EMBL" id="ODV89313.1"/>
    </source>
</evidence>
<dbReference type="GO" id="GO:0000398">
    <property type="term" value="P:mRNA splicing, via spliceosome"/>
    <property type="evidence" value="ECO:0007669"/>
    <property type="project" value="InterPro"/>
</dbReference>
<comment type="similarity">
    <text evidence="1 3">Belongs to the SNW family.</text>
</comment>
<evidence type="ECO:0000256" key="2">
    <source>
        <dbReference type="ARBA" id="ARBA00022160"/>
    </source>
</evidence>
<feature type="compositionally biased region" description="Basic and acidic residues" evidence="4">
    <location>
        <begin position="303"/>
        <end position="334"/>
    </location>
</feature>
<keyword evidence="3" id="KW-0507">mRNA processing</keyword>
<comment type="subunit">
    <text evidence="3">Associated with the spliceosome.</text>
</comment>
<dbReference type="GO" id="GO:0060090">
    <property type="term" value="F:molecular adaptor activity"/>
    <property type="evidence" value="ECO:0007669"/>
    <property type="project" value="EnsemblFungi"/>
</dbReference>
<dbReference type="GO" id="GO:0000974">
    <property type="term" value="C:Prp19 complex"/>
    <property type="evidence" value="ECO:0007669"/>
    <property type="project" value="EnsemblFungi"/>
</dbReference>
<dbReference type="AlphaFoldDB" id="A0A1E4TC70"/>